<dbReference type="GO" id="GO:0015095">
    <property type="term" value="F:magnesium ion transmembrane transporter activity"/>
    <property type="evidence" value="ECO:0007669"/>
    <property type="project" value="UniProtKB-UniRule"/>
</dbReference>
<accession>A0A949WQ99</accession>
<keyword evidence="8 14" id="KW-0460">Magnesium</keyword>
<evidence type="ECO:0000256" key="5">
    <source>
        <dbReference type="ARBA" id="ARBA00022475"/>
    </source>
</evidence>
<gene>
    <name evidence="14 16" type="primary">corA</name>
    <name evidence="15" type="ORF">HT657_08825</name>
    <name evidence="16" type="ORF">HT672_06305</name>
</gene>
<dbReference type="FunFam" id="1.20.58.340:FF:000001">
    <property type="entry name" value="Magnesium transport protein CorA"/>
    <property type="match status" value="1"/>
</dbReference>
<dbReference type="CDD" id="cd12835">
    <property type="entry name" value="EcCorA-like_1"/>
    <property type="match status" value="1"/>
</dbReference>
<dbReference type="PANTHER" id="PTHR47685">
    <property type="entry name" value="MAGNESIUM TRANSPORT PROTEIN CORA"/>
    <property type="match status" value="1"/>
</dbReference>
<evidence type="ECO:0000256" key="4">
    <source>
        <dbReference type="ARBA" id="ARBA00022448"/>
    </source>
</evidence>
<dbReference type="EMBL" id="JABUMC010000011">
    <property type="protein sequence ID" value="MBV6546897.1"/>
    <property type="molecule type" value="Genomic_DNA"/>
</dbReference>
<comment type="caution">
    <text evidence="16">The sequence shown here is derived from an EMBL/GenBank/DDBJ whole genome shotgun (WGS) entry which is preliminary data.</text>
</comment>
<evidence type="ECO:0000256" key="2">
    <source>
        <dbReference type="ARBA" id="ARBA00009765"/>
    </source>
</evidence>
<keyword evidence="7 14" id="KW-0812">Transmembrane</keyword>
<keyword evidence="4 14" id="KW-0813">Transport</keyword>
<dbReference type="RefSeq" id="WP_157403601.1">
    <property type="nucleotide sequence ID" value="NZ_JABULY010000006.1"/>
</dbReference>
<evidence type="ECO:0000256" key="10">
    <source>
        <dbReference type="ARBA" id="ARBA00023065"/>
    </source>
</evidence>
<protein>
    <recommendedName>
        <fullName evidence="3 14">Magnesium transport protein CorA</fullName>
    </recommendedName>
</protein>
<sequence length="325" mass="38007">MIRAFSLNNDRLIISVDETNPNTLNDAIWIDLIDPSDDERTVLEHRLDQTLAEERELEDLEASARFFEDEDGLHLHSFFYCLDDEDYADIATVGFTIRDGRLFTLRDRDLPAFRLYRMRSRREKMMDGNAYELLLDLFETKIEQLADVIENIYADLEKLSRVVLSTQDKSEKEKRNGTEFDDALSDLTELEDMSSKVRLCLMDTQRALSFLLRKTRLPNNQLEQARDIMRDIESLQPHNESLFQKVNFLMQAAMGFINIEQNRIMKFFSLVSVMFLPATLVASTYGMNFEFMPELHFQYGYPMAIGLMICAAATPYLYFKRKGWL</sequence>
<evidence type="ECO:0000256" key="6">
    <source>
        <dbReference type="ARBA" id="ARBA00022519"/>
    </source>
</evidence>
<dbReference type="InterPro" id="IPR050829">
    <property type="entry name" value="CorA_MIT"/>
</dbReference>
<dbReference type="SUPFAM" id="SSF144083">
    <property type="entry name" value="Magnesium transport protein CorA, transmembrane region"/>
    <property type="match status" value="1"/>
</dbReference>
<evidence type="ECO:0000256" key="7">
    <source>
        <dbReference type="ARBA" id="ARBA00022692"/>
    </source>
</evidence>
<reference evidence="16 18" key="1">
    <citation type="journal article" date="2021" name="Mol. Ecol.">
        <title>Polar bear-adapted Ursidibacter maritimus are remarkably conserved after generations in captivity.</title>
        <authorList>
            <person name="Espinosa-Gongora C."/>
            <person name="Hansen M.J."/>
            <person name="Bertelsen M.F."/>
            <person name="Bojesen A.M."/>
        </authorList>
    </citation>
    <scope>NUCLEOTIDE SEQUENCE</scope>
    <source>
        <strain evidence="16">Pb43105x</strain>
        <strain evidence="15 18">Pb43106</strain>
    </source>
</reference>
<evidence type="ECO:0000256" key="9">
    <source>
        <dbReference type="ARBA" id="ARBA00022989"/>
    </source>
</evidence>
<evidence type="ECO:0000256" key="11">
    <source>
        <dbReference type="ARBA" id="ARBA00023136"/>
    </source>
</evidence>
<organism evidence="16 17">
    <name type="scientific">Ursidibacter maritimus</name>
    <dbReference type="NCBI Taxonomy" id="1331689"/>
    <lineage>
        <taxon>Bacteria</taxon>
        <taxon>Pseudomonadati</taxon>
        <taxon>Pseudomonadota</taxon>
        <taxon>Gammaproteobacteria</taxon>
        <taxon>Pasteurellales</taxon>
        <taxon>Pasteurellaceae</taxon>
        <taxon>Ursidibacter</taxon>
    </lineage>
</organism>
<comment type="catalytic activity">
    <reaction evidence="12">
        <text>Mg(2+)(in) = Mg(2+)(out)</text>
        <dbReference type="Rhea" id="RHEA:29827"/>
        <dbReference type="ChEBI" id="CHEBI:18420"/>
    </reaction>
</comment>
<dbReference type="GO" id="GO:0015087">
    <property type="term" value="F:cobalt ion transmembrane transporter activity"/>
    <property type="evidence" value="ECO:0007669"/>
    <property type="project" value="UniProtKB-UniRule"/>
</dbReference>
<dbReference type="InterPro" id="IPR002523">
    <property type="entry name" value="MgTranspt_CorA/ZnTranspt_ZntB"/>
</dbReference>
<evidence type="ECO:0000313" key="15">
    <source>
        <dbReference type="EMBL" id="MBV6532225.1"/>
    </source>
</evidence>
<comment type="subcellular location">
    <subcellularLocation>
        <location evidence="1">Cell inner membrane</location>
        <topology evidence="1">Multi-pass membrane protein</topology>
    </subcellularLocation>
    <subcellularLocation>
        <location evidence="14">Membrane</location>
        <topology evidence="14">Multi-pass membrane protein</topology>
    </subcellularLocation>
</comment>
<dbReference type="InterPro" id="IPR045861">
    <property type="entry name" value="CorA_cytoplasmic_dom"/>
</dbReference>
<keyword evidence="6" id="KW-0997">Cell inner membrane</keyword>
<dbReference type="SUPFAM" id="SSF143865">
    <property type="entry name" value="CorA soluble domain-like"/>
    <property type="match status" value="1"/>
</dbReference>
<evidence type="ECO:0000313" key="17">
    <source>
        <dbReference type="Proteomes" id="UP000732858"/>
    </source>
</evidence>
<evidence type="ECO:0000256" key="3">
    <source>
        <dbReference type="ARBA" id="ARBA00019439"/>
    </source>
</evidence>
<keyword evidence="9 14" id="KW-1133">Transmembrane helix</keyword>
<dbReference type="Gene3D" id="1.20.58.340">
    <property type="entry name" value="Magnesium transport protein CorA, transmembrane region"/>
    <property type="match status" value="1"/>
</dbReference>
<dbReference type="InterPro" id="IPR045863">
    <property type="entry name" value="CorA_TM1_TM2"/>
</dbReference>
<feature type="transmembrane region" description="Helical" evidence="14">
    <location>
        <begin position="299"/>
        <end position="319"/>
    </location>
</feature>
<dbReference type="GO" id="GO:0015099">
    <property type="term" value="F:nickel cation transmembrane transporter activity"/>
    <property type="evidence" value="ECO:0007669"/>
    <property type="project" value="TreeGrafter"/>
</dbReference>
<dbReference type="InterPro" id="IPR004488">
    <property type="entry name" value="Mg/Co-transport_prot_CorA"/>
</dbReference>
<keyword evidence="18" id="KW-1185">Reference proteome</keyword>
<evidence type="ECO:0000313" key="16">
    <source>
        <dbReference type="EMBL" id="MBV6546897.1"/>
    </source>
</evidence>
<dbReference type="PANTHER" id="PTHR47685:SF1">
    <property type="entry name" value="MAGNESIUM TRANSPORT PROTEIN CORA"/>
    <property type="match status" value="1"/>
</dbReference>
<dbReference type="NCBIfam" id="TIGR00383">
    <property type="entry name" value="corA"/>
    <property type="match status" value="1"/>
</dbReference>
<dbReference type="Pfam" id="PF01544">
    <property type="entry name" value="CorA"/>
    <property type="match status" value="1"/>
</dbReference>
<dbReference type="GeneID" id="65549511"/>
<keyword evidence="10 14" id="KW-0406">Ion transport</keyword>
<evidence type="ECO:0000256" key="13">
    <source>
        <dbReference type="ARBA" id="ARBA00045497"/>
    </source>
</evidence>
<dbReference type="Proteomes" id="UP000732858">
    <property type="component" value="Unassembled WGS sequence"/>
</dbReference>
<dbReference type="AlphaFoldDB" id="A0A949WQ99"/>
<proteinExistence type="inferred from homology"/>
<dbReference type="GO" id="GO:0005886">
    <property type="term" value="C:plasma membrane"/>
    <property type="evidence" value="ECO:0007669"/>
    <property type="project" value="UniProtKB-SubCell"/>
</dbReference>
<evidence type="ECO:0000256" key="12">
    <source>
        <dbReference type="ARBA" id="ARBA00034269"/>
    </source>
</evidence>
<dbReference type="OrthoDB" id="9803416at2"/>
<comment type="similarity">
    <text evidence="2 14">Belongs to the CorA metal ion transporter (MIT) (TC 1.A.35) family.</text>
</comment>
<evidence type="ECO:0000256" key="1">
    <source>
        <dbReference type="ARBA" id="ARBA00004429"/>
    </source>
</evidence>
<evidence type="ECO:0000313" key="18">
    <source>
        <dbReference type="Proteomes" id="UP001196379"/>
    </source>
</evidence>
<evidence type="ECO:0000256" key="14">
    <source>
        <dbReference type="RuleBase" id="RU362010"/>
    </source>
</evidence>
<keyword evidence="5 14" id="KW-1003">Cell membrane</keyword>
<dbReference type="Proteomes" id="UP001196379">
    <property type="component" value="Unassembled WGS sequence"/>
</dbReference>
<dbReference type="EMBL" id="JABULY010000006">
    <property type="protein sequence ID" value="MBV6532225.1"/>
    <property type="molecule type" value="Genomic_DNA"/>
</dbReference>
<name>A0A949WQ99_9PAST</name>
<keyword evidence="11 14" id="KW-0472">Membrane</keyword>
<feature type="transmembrane region" description="Helical" evidence="14">
    <location>
        <begin position="267"/>
        <end position="287"/>
    </location>
</feature>
<comment type="function">
    <text evidence="13">Mediates influx of magnesium ions. Alternates between open and closed states. Activated by low cytoplasmic Mg(2+) levels. Inactive when cytoplasmic Mg(2+) levels are high.</text>
</comment>
<evidence type="ECO:0000256" key="8">
    <source>
        <dbReference type="ARBA" id="ARBA00022842"/>
    </source>
</evidence>